<name>A0A926EMN4_9FIRM</name>
<evidence type="ECO:0000256" key="5">
    <source>
        <dbReference type="ARBA" id="ARBA00022989"/>
    </source>
</evidence>
<gene>
    <name evidence="9" type="ORF">H8705_07375</name>
</gene>
<feature type="transmembrane region" description="Helical" evidence="7">
    <location>
        <begin position="36"/>
        <end position="54"/>
    </location>
</feature>
<evidence type="ECO:0000313" key="9">
    <source>
        <dbReference type="EMBL" id="MBC8585401.1"/>
    </source>
</evidence>
<protein>
    <submittedName>
        <fullName evidence="9">DMT family transporter</fullName>
    </submittedName>
</protein>
<feature type="transmembrane region" description="Helical" evidence="7">
    <location>
        <begin position="95"/>
        <end position="115"/>
    </location>
</feature>
<dbReference type="RefSeq" id="WP_262395182.1">
    <property type="nucleotide sequence ID" value="NZ_JACRTD010000004.1"/>
</dbReference>
<evidence type="ECO:0000256" key="6">
    <source>
        <dbReference type="ARBA" id="ARBA00023136"/>
    </source>
</evidence>
<organism evidence="9 10">
    <name type="scientific">Youxingia wuxianensis</name>
    <dbReference type="NCBI Taxonomy" id="2763678"/>
    <lineage>
        <taxon>Bacteria</taxon>
        <taxon>Bacillati</taxon>
        <taxon>Bacillota</taxon>
        <taxon>Clostridia</taxon>
        <taxon>Eubacteriales</taxon>
        <taxon>Oscillospiraceae</taxon>
        <taxon>Youxingia</taxon>
    </lineage>
</organism>
<keyword evidence="6 7" id="KW-0472">Membrane</keyword>
<proteinExistence type="inferred from homology"/>
<evidence type="ECO:0000313" key="10">
    <source>
        <dbReference type="Proteomes" id="UP000623678"/>
    </source>
</evidence>
<feature type="transmembrane region" description="Helical" evidence="7">
    <location>
        <begin position="214"/>
        <end position="236"/>
    </location>
</feature>
<feature type="transmembrane region" description="Helical" evidence="7">
    <location>
        <begin position="153"/>
        <end position="173"/>
    </location>
</feature>
<keyword evidence="4 7" id="KW-0812">Transmembrane</keyword>
<evidence type="ECO:0000256" key="1">
    <source>
        <dbReference type="ARBA" id="ARBA00004651"/>
    </source>
</evidence>
<feature type="transmembrane region" description="Helical" evidence="7">
    <location>
        <begin position="248"/>
        <end position="264"/>
    </location>
</feature>
<evidence type="ECO:0000256" key="2">
    <source>
        <dbReference type="ARBA" id="ARBA00007362"/>
    </source>
</evidence>
<comment type="subcellular location">
    <subcellularLocation>
        <location evidence="1">Cell membrane</location>
        <topology evidence="1">Multi-pass membrane protein</topology>
    </subcellularLocation>
</comment>
<feature type="transmembrane region" description="Helical" evidence="7">
    <location>
        <begin position="66"/>
        <end position="83"/>
    </location>
</feature>
<feature type="transmembrane region" description="Helical" evidence="7">
    <location>
        <begin position="122"/>
        <end position="141"/>
    </location>
</feature>
<sequence length="296" mass="32800">MNTAEKRYAALALITIAIWGTTFVSSKVLLAYMTPVQIMLSRYVIAYIALWIFYPKFHKPASLRQEILILGAALCGSTLYFLAENYAVSYTQASNVSLLLAAVPILTSITAHLAGDEKLTRNIVLGFLVAMAGICLVVFNGNFILKLNPLGDLLALGAAFSWVFYTLIIRNIHQEHSYLYMTRKIFFYSILTMLPCIAIDGKLVSFQVLRQPVVYLNLLFLGLIASSLCYVTWYIVVDKLGAVKANNFIYFNPLVTMIASVIVLHEVVTLYSILGAALILLGVYLAQKQSKTADVS</sequence>
<dbReference type="InterPro" id="IPR037185">
    <property type="entry name" value="EmrE-like"/>
</dbReference>
<keyword evidence="5 7" id="KW-1133">Transmembrane helix</keyword>
<feature type="transmembrane region" description="Helical" evidence="7">
    <location>
        <begin position="185"/>
        <end position="208"/>
    </location>
</feature>
<keyword evidence="3" id="KW-1003">Cell membrane</keyword>
<feature type="domain" description="EamA" evidence="8">
    <location>
        <begin position="9"/>
        <end position="138"/>
    </location>
</feature>
<evidence type="ECO:0000256" key="4">
    <source>
        <dbReference type="ARBA" id="ARBA00022692"/>
    </source>
</evidence>
<comment type="caution">
    <text evidence="9">The sequence shown here is derived from an EMBL/GenBank/DDBJ whole genome shotgun (WGS) entry which is preliminary data.</text>
</comment>
<keyword evidence="10" id="KW-1185">Reference proteome</keyword>
<dbReference type="AlphaFoldDB" id="A0A926EMN4"/>
<evidence type="ECO:0000256" key="7">
    <source>
        <dbReference type="SAM" id="Phobius"/>
    </source>
</evidence>
<dbReference type="PANTHER" id="PTHR32322">
    <property type="entry name" value="INNER MEMBRANE TRANSPORTER"/>
    <property type="match status" value="1"/>
</dbReference>
<dbReference type="PANTHER" id="PTHR32322:SF18">
    <property type="entry name" value="S-ADENOSYLMETHIONINE_S-ADENOSYLHOMOCYSTEINE TRANSPORTER"/>
    <property type="match status" value="1"/>
</dbReference>
<dbReference type="Pfam" id="PF00892">
    <property type="entry name" value="EamA"/>
    <property type="match status" value="2"/>
</dbReference>
<dbReference type="InterPro" id="IPR000620">
    <property type="entry name" value="EamA_dom"/>
</dbReference>
<dbReference type="EMBL" id="JACRTD010000004">
    <property type="protein sequence ID" value="MBC8585401.1"/>
    <property type="molecule type" value="Genomic_DNA"/>
</dbReference>
<dbReference type="SUPFAM" id="SSF103481">
    <property type="entry name" value="Multidrug resistance efflux transporter EmrE"/>
    <property type="match status" value="2"/>
</dbReference>
<reference evidence="9" key="1">
    <citation type="submission" date="2020-08" db="EMBL/GenBank/DDBJ databases">
        <title>Genome public.</title>
        <authorList>
            <person name="Liu C."/>
            <person name="Sun Q."/>
        </authorList>
    </citation>
    <scope>NUCLEOTIDE SEQUENCE</scope>
    <source>
        <strain evidence="9">NSJ-64</strain>
    </source>
</reference>
<evidence type="ECO:0000259" key="8">
    <source>
        <dbReference type="Pfam" id="PF00892"/>
    </source>
</evidence>
<dbReference type="GO" id="GO:0005886">
    <property type="term" value="C:plasma membrane"/>
    <property type="evidence" value="ECO:0007669"/>
    <property type="project" value="UniProtKB-SubCell"/>
</dbReference>
<feature type="domain" description="EamA" evidence="8">
    <location>
        <begin position="150"/>
        <end position="285"/>
    </location>
</feature>
<feature type="transmembrane region" description="Helical" evidence="7">
    <location>
        <begin position="270"/>
        <end position="286"/>
    </location>
</feature>
<evidence type="ECO:0000256" key="3">
    <source>
        <dbReference type="ARBA" id="ARBA00022475"/>
    </source>
</evidence>
<accession>A0A926EMN4</accession>
<dbReference type="InterPro" id="IPR050638">
    <property type="entry name" value="AA-Vitamin_Transporters"/>
</dbReference>
<comment type="similarity">
    <text evidence="2">Belongs to the EamA transporter family.</text>
</comment>
<dbReference type="Proteomes" id="UP000623678">
    <property type="component" value="Unassembled WGS sequence"/>
</dbReference>